<feature type="transmembrane region" description="Helical" evidence="5">
    <location>
        <begin position="40"/>
        <end position="62"/>
    </location>
</feature>
<evidence type="ECO:0000313" key="8">
    <source>
        <dbReference type="Proteomes" id="UP000829494"/>
    </source>
</evidence>
<dbReference type="InterPro" id="IPR011712">
    <property type="entry name" value="Sig_transdc_His_kin_sub3_dim/P"/>
</dbReference>
<dbReference type="PANTHER" id="PTHR24421:SF63">
    <property type="entry name" value="SENSOR HISTIDINE KINASE DESK"/>
    <property type="match status" value="1"/>
</dbReference>
<feature type="transmembrane region" description="Helical" evidence="5">
    <location>
        <begin position="198"/>
        <end position="219"/>
    </location>
</feature>
<keyword evidence="1 7" id="KW-0808">Transferase</keyword>
<evidence type="ECO:0000256" key="2">
    <source>
        <dbReference type="ARBA" id="ARBA00022777"/>
    </source>
</evidence>
<accession>A0ABY3Z3E0</accession>
<evidence type="ECO:0000313" key="7">
    <source>
        <dbReference type="EMBL" id="UNZ04648.1"/>
    </source>
</evidence>
<gene>
    <name evidence="7" type="primary">desK9</name>
    <name evidence="7" type="ORF">SRIMR7_21030</name>
</gene>
<dbReference type="InterPro" id="IPR050482">
    <property type="entry name" value="Sensor_HK_TwoCompSys"/>
</dbReference>
<feature type="transmembrane region" description="Helical" evidence="5">
    <location>
        <begin position="74"/>
        <end position="93"/>
    </location>
</feature>
<feature type="transmembrane region" description="Helical" evidence="5">
    <location>
        <begin position="170"/>
        <end position="192"/>
    </location>
</feature>
<feature type="transmembrane region" description="Helical" evidence="5">
    <location>
        <begin position="143"/>
        <end position="163"/>
    </location>
</feature>
<organism evidence="7 8">
    <name type="scientific">Streptomyces rimosus subsp. rimosus</name>
    <dbReference type="NCBI Taxonomy" id="132474"/>
    <lineage>
        <taxon>Bacteria</taxon>
        <taxon>Bacillati</taxon>
        <taxon>Actinomycetota</taxon>
        <taxon>Actinomycetes</taxon>
        <taxon>Kitasatosporales</taxon>
        <taxon>Streptomycetaceae</taxon>
        <taxon>Streptomyces</taxon>
    </lineage>
</organism>
<keyword evidence="4" id="KW-0175">Coiled coil</keyword>
<dbReference type="InterPro" id="IPR036890">
    <property type="entry name" value="HATPase_C_sf"/>
</dbReference>
<evidence type="ECO:0000256" key="1">
    <source>
        <dbReference type="ARBA" id="ARBA00022679"/>
    </source>
</evidence>
<dbReference type="Gene3D" id="1.20.5.1930">
    <property type="match status" value="1"/>
</dbReference>
<proteinExistence type="predicted"/>
<dbReference type="EMBL" id="CP094298">
    <property type="protein sequence ID" value="UNZ04648.1"/>
    <property type="molecule type" value="Genomic_DNA"/>
</dbReference>
<dbReference type="GeneID" id="66856257"/>
<feature type="domain" description="Signal transduction histidine kinase subgroup 3 dimerisation and phosphoacceptor" evidence="6">
    <location>
        <begin position="239"/>
        <end position="306"/>
    </location>
</feature>
<keyword evidence="3" id="KW-0902">Two-component regulatory system</keyword>
<keyword evidence="8" id="KW-1185">Reference proteome</keyword>
<keyword evidence="5" id="KW-1133">Transmembrane helix</keyword>
<dbReference type="EC" id="2.7.13.3" evidence="7"/>
<feature type="transmembrane region" description="Helical" evidence="5">
    <location>
        <begin position="113"/>
        <end position="137"/>
    </location>
</feature>
<keyword evidence="5" id="KW-0812">Transmembrane</keyword>
<evidence type="ECO:0000256" key="3">
    <source>
        <dbReference type="ARBA" id="ARBA00023012"/>
    </source>
</evidence>
<name>A0ABY3Z3E0_STRRM</name>
<dbReference type="GO" id="GO:0004673">
    <property type="term" value="F:protein histidine kinase activity"/>
    <property type="evidence" value="ECO:0007669"/>
    <property type="project" value="UniProtKB-EC"/>
</dbReference>
<keyword evidence="2 7" id="KW-0418">Kinase</keyword>
<dbReference type="RefSeq" id="WP_003980562.1">
    <property type="nucleotide sequence ID" value="NZ_CP043497.1"/>
</dbReference>
<evidence type="ECO:0000256" key="5">
    <source>
        <dbReference type="SAM" id="Phobius"/>
    </source>
</evidence>
<dbReference type="Proteomes" id="UP000829494">
    <property type="component" value="Chromosome"/>
</dbReference>
<dbReference type="Pfam" id="PF07730">
    <property type="entry name" value="HisKA_3"/>
    <property type="match status" value="1"/>
</dbReference>
<reference evidence="7 8" key="1">
    <citation type="submission" date="2022-03" db="EMBL/GenBank/DDBJ databases">
        <title>Complete genome of Streptomyces rimosus ssp. rimosus R7 (=ATCC 10970).</title>
        <authorList>
            <person name="Beganovic S."/>
            <person name="Ruckert C."/>
            <person name="Busche T."/>
            <person name="Kalinowski J."/>
            <person name="Wittmann C."/>
        </authorList>
    </citation>
    <scope>NUCLEOTIDE SEQUENCE [LARGE SCALE GENOMIC DNA]</scope>
    <source>
        <strain evidence="7 8">R7</strain>
    </source>
</reference>
<evidence type="ECO:0000256" key="4">
    <source>
        <dbReference type="SAM" id="Coils"/>
    </source>
</evidence>
<dbReference type="PANTHER" id="PTHR24421">
    <property type="entry name" value="NITRATE/NITRITE SENSOR PROTEIN NARX-RELATED"/>
    <property type="match status" value="1"/>
</dbReference>
<evidence type="ECO:0000259" key="6">
    <source>
        <dbReference type="Pfam" id="PF07730"/>
    </source>
</evidence>
<dbReference type="CDD" id="cd16917">
    <property type="entry name" value="HATPase_UhpB-NarQ-NarX-like"/>
    <property type="match status" value="1"/>
</dbReference>
<feature type="coiled-coil region" evidence="4">
    <location>
        <begin position="220"/>
        <end position="247"/>
    </location>
</feature>
<protein>
    <submittedName>
        <fullName evidence="7">Sensor histidine kinase DesK</fullName>
        <ecNumber evidence="7">2.7.13.3</ecNumber>
    </submittedName>
</protein>
<keyword evidence="5" id="KW-0472">Membrane</keyword>
<sequence>MVPLGATALTVYGAEDDGGAEPVFHEQLRRLRERGRVAQVFLWARWTLYVMPWLMFIGWLVAPLVATAATAHVSLLPTVPVMVLGLVQCGVYIPGVRRGLSHYVYGTPAPWRLIAASGVLAAASVAMIAILIAYAGLPADVQAWTTLMLFPTLPVSCLLSLVINKRRQALVYVVNTAVIMTAMGLAGVSLVFVAGLPIALAFSALFAALSCRSWGWILAAMRELDEAKGAQARLAVAEERLRFARDMHDVVGRNLAVIALKSELAVRLARKGRPEAADQMAEVQQMAQDSQREVRDVVRAYREADLDVEMAGARAVLQAAGVQCLMDQEDSTGLPQQVQSVLAWVVREGTTNVLRHANASTCWLTLRVTSDGTPGGDRTRDAGTDTAARPEPAVIFTMENDGVVPDVPQRSAGSGIAGLRERLAALDGTLVAGPRPDGRFWLRAHVPLEEGQVAKGDASGLAASGWPART</sequence>
<dbReference type="Gene3D" id="3.30.565.10">
    <property type="entry name" value="Histidine kinase-like ATPase, C-terminal domain"/>
    <property type="match status" value="1"/>
</dbReference>